<dbReference type="Proteomes" id="UP001085076">
    <property type="component" value="Miscellaneous, Linkage group lg01"/>
</dbReference>
<feature type="compositionally biased region" description="Polar residues" evidence="5">
    <location>
        <begin position="84"/>
        <end position="95"/>
    </location>
</feature>
<comment type="similarity">
    <text evidence="1 4">Belongs to the TIFY/JAZ family.</text>
</comment>
<dbReference type="PROSITE" id="PS51320">
    <property type="entry name" value="TIFY"/>
    <property type="match status" value="1"/>
</dbReference>
<comment type="domain">
    <text evidence="4">The jas domain is required for interaction with COI1.</text>
</comment>
<sequence>MNGGDLPDLDLCLGSGVSCVSSEPSSSGACIKGIRRNLDLQQITIFYGGQVCVSDVTDLQAKAIICMAKGSSGVTMDQEKQEQQMEPCSSNSRSPPVSPHAVAPQQQLHNPELSMKRSLQRFLQKRKTRIDSSSPYAAHKHSLLSLRSS</sequence>
<name>A0A9D5DCI6_9LILI</name>
<protein>
    <recommendedName>
        <fullName evidence="4">Protein TIFY</fullName>
    </recommendedName>
    <alternativeName>
        <fullName evidence="4">Jasmonate ZIM domain-containing protein</fullName>
    </alternativeName>
</protein>
<dbReference type="InterPro" id="IPR018467">
    <property type="entry name" value="CCT_CS"/>
</dbReference>
<feature type="domain" description="Tify" evidence="6">
    <location>
        <begin position="36"/>
        <end position="70"/>
    </location>
</feature>
<reference evidence="7" key="2">
    <citation type="journal article" date="2022" name="Hortic Res">
        <title>The genome of Dioscorea zingiberensis sheds light on the biosynthesis, origin and evolution of the medicinally important diosgenin saponins.</title>
        <authorList>
            <person name="Li Y."/>
            <person name="Tan C."/>
            <person name="Li Z."/>
            <person name="Guo J."/>
            <person name="Li S."/>
            <person name="Chen X."/>
            <person name="Wang C."/>
            <person name="Dai X."/>
            <person name="Yang H."/>
            <person name="Song W."/>
            <person name="Hou L."/>
            <person name="Xu J."/>
            <person name="Tong Z."/>
            <person name="Xu A."/>
            <person name="Yuan X."/>
            <person name="Wang W."/>
            <person name="Yang Q."/>
            <person name="Chen L."/>
            <person name="Sun Z."/>
            <person name="Wang K."/>
            <person name="Pan B."/>
            <person name="Chen J."/>
            <person name="Bao Y."/>
            <person name="Liu F."/>
            <person name="Qi X."/>
            <person name="Gang D.R."/>
            <person name="Wen J."/>
            <person name="Li J."/>
        </authorList>
    </citation>
    <scope>NUCLEOTIDE SEQUENCE</scope>
    <source>
        <strain evidence="7">Dzin_1.0</strain>
    </source>
</reference>
<dbReference type="PANTHER" id="PTHR33077">
    <property type="entry name" value="PROTEIN TIFY 4A-RELATED-RELATED"/>
    <property type="match status" value="1"/>
</dbReference>
<organism evidence="7 8">
    <name type="scientific">Dioscorea zingiberensis</name>
    <dbReference type="NCBI Taxonomy" id="325984"/>
    <lineage>
        <taxon>Eukaryota</taxon>
        <taxon>Viridiplantae</taxon>
        <taxon>Streptophyta</taxon>
        <taxon>Embryophyta</taxon>
        <taxon>Tracheophyta</taxon>
        <taxon>Spermatophyta</taxon>
        <taxon>Magnoliopsida</taxon>
        <taxon>Liliopsida</taxon>
        <taxon>Dioscoreales</taxon>
        <taxon>Dioscoreaceae</taxon>
        <taxon>Dioscorea</taxon>
    </lineage>
</organism>
<dbReference type="PANTHER" id="PTHR33077:SF17">
    <property type="entry name" value="PROTEIN TIFY 5B"/>
    <property type="match status" value="1"/>
</dbReference>
<accession>A0A9D5DCI6</accession>
<dbReference type="GO" id="GO:0005634">
    <property type="term" value="C:nucleus"/>
    <property type="evidence" value="ECO:0007669"/>
    <property type="project" value="UniProtKB-SubCell"/>
</dbReference>
<keyword evidence="4" id="KW-0539">Nucleus</keyword>
<dbReference type="GO" id="GO:2000022">
    <property type="term" value="P:regulation of jasmonic acid mediated signaling pathway"/>
    <property type="evidence" value="ECO:0007669"/>
    <property type="project" value="UniProtKB-UniRule"/>
</dbReference>
<evidence type="ECO:0000256" key="4">
    <source>
        <dbReference type="RuleBase" id="RU369065"/>
    </source>
</evidence>
<dbReference type="InterPro" id="IPR010399">
    <property type="entry name" value="Tify_dom"/>
</dbReference>
<feature type="region of interest" description="Disordered" evidence="5">
    <location>
        <begin position="75"/>
        <end position="149"/>
    </location>
</feature>
<evidence type="ECO:0000256" key="2">
    <source>
        <dbReference type="ARBA" id="ARBA00022819"/>
    </source>
</evidence>
<dbReference type="Pfam" id="PF06200">
    <property type="entry name" value="tify"/>
    <property type="match status" value="1"/>
</dbReference>
<evidence type="ECO:0000313" key="8">
    <source>
        <dbReference type="Proteomes" id="UP001085076"/>
    </source>
</evidence>
<evidence type="ECO:0000259" key="6">
    <source>
        <dbReference type="PROSITE" id="PS51320"/>
    </source>
</evidence>
<dbReference type="SMART" id="SM00979">
    <property type="entry name" value="TIFY"/>
    <property type="match status" value="1"/>
</dbReference>
<dbReference type="OrthoDB" id="782771at2759"/>
<dbReference type="Pfam" id="PF09425">
    <property type="entry name" value="Jas_motif"/>
    <property type="match status" value="1"/>
</dbReference>
<evidence type="ECO:0000256" key="1">
    <source>
        <dbReference type="ARBA" id="ARBA00008614"/>
    </source>
</evidence>
<dbReference type="EMBL" id="JAGGNH010000001">
    <property type="protein sequence ID" value="KAJ0989428.1"/>
    <property type="molecule type" value="Genomic_DNA"/>
</dbReference>
<dbReference type="AlphaFoldDB" id="A0A9D5DCI6"/>
<evidence type="ECO:0000256" key="3">
    <source>
        <dbReference type="ARBA" id="ARBA00022843"/>
    </source>
</evidence>
<comment type="subcellular location">
    <subcellularLocation>
        <location evidence="4">Nucleus</location>
    </subcellularLocation>
</comment>
<keyword evidence="3" id="KW-0832">Ubl conjugation</keyword>
<evidence type="ECO:0000256" key="5">
    <source>
        <dbReference type="SAM" id="MobiDB-lite"/>
    </source>
</evidence>
<comment type="caution">
    <text evidence="7">The sequence shown here is derived from an EMBL/GenBank/DDBJ whole genome shotgun (WGS) entry which is preliminary data.</text>
</comment>
<proteinExistence type="inferred from homology"/>
<keyword evidence="8" id="KW-1185">Reference proteome</keyword>
<comment type="function">
    <text evidence="4">Repressor of jasmonate responses.</text>
</comment>
<reference evidence="7" key="1">
    <citation type="submission" date="2021-03" db="EMBL/GenBank/DDBJ databases">
        <authorList>
            <person name="Li Z."/>
            <person name="Yang C."/>
        </authorList>
    </citation>
    <scope>NUCLEOTIDE SEQUENCE</scope>
    <source>
        <strain evidence="7">Dzin_1.0</strain>
        <tissue evidence="7">Leaf</tissue>
    </source>
</reference>
<dbReference type="GO" id="GO:0031347">
    <property type="term" value="P:regulation of defense response"/>
    <property type="evidence" value="ECO:0007669"/>
    <property type="project" value="UniProtKB-UniRule"/>
</dbReference>
<gene>
    <name evidence="7" type="ORF">J5N97_007784</name>
</gene>
<evidence type="ECO:0000313" key="7">
    <source>
        <dbReference type="EMBL" id="KAJ0989428.1"/>
    </source>
</evidence>
<dbReference type="GO" id="GO:0009611">
    <property type="term" value="P:response to wounding"/>
    <property type="evidence" value="ECO:0007669"/>
    <property type="project" value="UniProtKB-UniRule"/>
</dbReference>
<dbReference type="InterPro" id="IPR040390">
    <property type="entry name" value="TIFY/JAZ"/>
</dbReference>
<keyword evidence="2 4" id="KW-1184">Jasmonic acid signaling pathway</keyword>